<evidence type="ECO:0000259" key="1">
    <source>
        <dbReference type="Pfam" id="PF19077"/>
    </source>
</evidence>
<dbReference type="Proteomes" id="UP000634672">
    <property type="component" value="Unassembled WGS sequence"/>
</dbReference>
<evidence type="ECO:0000313" key="2">
    <source>
        <dbReference type="EMBL" id="MBC5712571.1"/>
    </source>
</evidence>
<gene>
    <name evidence="2" type="ORF">H8S75_32250</name>
</gene>
<dbReference type="InterPro" id="IPR044016">
    <property type="entry name" value="Big_13"/>
</dbReference>
<feature type="non-terminal residue" evidence="2">
    <location>
        <position position="1"/>
    </location>
</feature>
<reference evidence="2 3" key="1">
    <citation type="submission" date="2020-08" db="EMBL/GenBank/DDBJ databases">
        <title>Genome public.</title>
        <authorList>
            <person name="Liu C."/>
            <person name="Sun Q."/>
        </authorList>
    </citation>
    <scope>NUCLEOTIDE SEQUENCE [LARGE SCALE GENOMIC DNA]</scope>
    <source>
        <strain evidence="2 3">NSJ-66</strain>
    </source>
</reference>
<sequence>KPAIRWKVTDNDSGVNPDTIGITIDSGGKVTGSAIVKTAITGGYDCTYTPTTALADGSHTIKIDASDYDGNAAAQKSVTFKIDTVPPTLSVTAPVNGLITNKAACTVTGTTNDITSSPVTVTVKLNSGSAEAVTVGADGSFSKALTLVSGSNTITVVATDSAGKSTTVTRTVTLDTVAPTIKAVTLTPNPVDAGKTYVISVEVTD</sequence>
<protein>
    <recommendedName>
        <fullName evidence="1">Bacterial Ig-like domain-containing protein</fullName>
    </recommendedName>
</protein>
<evidence type="ECO:0000313" key="3">
    <source>
        <dbReference type="Proteomes" id="UP000634672"/>
    </source>
</evidence>
<dbReference type="InterPro" id="IPR013783">
    <property type="entry name" value="Ig-like_fold"/>
</dbReference>
<dbReference type="Pfam" id="PF09136">
    <property type="entry name" value="Glucodextran_B"/>
    <property type="match status" value="1"/>
</dbReference>
<dbReference type="Pfam" id="PF19077">
    <property type="entry name" value="Big_13"/>
    <property type="match status" value="1"/>
</dbReference>
<dbReference type="RefSeq" id="WP_187024963.1">
    <property type="nucleotide sequence ID" value="NZ_JACOPB010000059.1"/>
</dbReference>
<organism evidence="2 3">
    <name type="scientific">Hungatella hominis</name>
    <dbReference type="NCBI Taxonomy" id="2763050"/>
    <lineage>
        <taxon>Bacteria</taxon>
        <taxon>Bacillati</taxon>
        <taxon>Bacillota</taxon>
        <taxon>Clostridia</taxon>
        <taxon>Lachnospirales</taxon>
        <taxon>Lachnospiraceae</taxon>
        <taxon>Hungatella</taxon>
    </lineage>
</organism>
<dbReference type="Gene3D" id="2.60.40.10">
    <property type="entry name" value="Immunoglobulins"/>
    <property type="match status" value="2"/>
</dbReference>
<keyword evidence="3" id="KW-1185">Reference proteome</keyword>
<comment type="caution">
    <text evidence="2">The sequence shown here is derived from an EMBL/GenBank/DDBJ whole genome shotgun (WGS) entry which is preliminary data.</text>
</comment>
<feature type="domain" description="Bacterial Ig-like" evidence="1">
    <location>
        <begin position="15"/>
        <end position="84"/>
    </location>
</feature>
<accession>A0ABR7HHA7</accession>
<proteinExistence type="predicted"/>
<name>A0ABR7HHA7_9FIRM</name>
<dbReference type="EMBL" id="JACOPB010000059">
    <property type="protein sequence ID" value="MBC5712571.1"/>
    <property type="molecule type" value="Genomic_DNA"/>
</dbReference>